<evidence type="ECO:0000256" key="1">
    <source>
        <dbReference type="SAM" id="MobiDB-lite"/>
    </source>
</evidence>
<dbReference type="PANTHER" id="PTHR31157:SF1">
    <property type="entry name" value="SCP DOMAIN-CONTAINING PROTEIN"/>
    <property type="match status" value="1"/>
</dbReference>
<accession>F0WQ19</accession>
<dbReference type="AlphaFoldDB" id="F0WQ19"/>
<feature type="domain" description="SCP" evidence="2">
    <location>
        <begin position="78"/>
        <end position="189"/>
    </location>
</feature>
<reference evidence="3" key="1">
    <citation type="journal article" date="2011" name="PLoS Biol.">
        <title>Gene gain and loss during evolution of obligate parasitism in the white rust pathogen of Arabidopsis thaliana.</title>
        <authorList>
            <person name="Kemen E."/>
            <person name="Gardiner A."/>
            <person name="Schultz-Larsen T."/>
            <person name="Kemen A.C."/>
            <person name="Balmuth A.L."/>
            <person name="Robert-Seilaniantz A."/>
            <person name="Bailey K."/>
            <person name="Holub E."/>
            <person name="Studholme D.J."/>
            <person name="Maclean D."/>
            <person name="Jones J.D."/>
        </authorList>
    </citation>
    <scope>NUCLEOTIDE SEQUENCE</scope>
</reference>
<evidence type="ECO:0000259" key="2">
    <source>
        <dbReference type="Pfam" id="PF00188"/>
    </source>
</evidence>
<reference evidence="3" key="2">
    <citation type="submission" date="2011-02" db="EMBL/GenBank/DDBJ databases">
        <authorList>
            <person name="MacLean D."/>
        </authorList>
    </citation>
    <scope>NUCLEOTIDE SEQUENCE</scope>
</reference>
<dbReference type="Pfam" id="PF00188">
    <property type="entry name" value="CAP"/>
    <property type="match status" value="1"/>
</dbReference>
<dbReference type="HOGENOM" id="CLU_048111_2_2_1"/>
<feature type="region of interest" description="Disordered" evidence="1">
    <location>
        <begin position="1"/>
        <end position="57"/>
    </location>
</feature>
<proteinExistence type="predicted"/>
<dbReference type="EMBL" id="FR824238">
    <property type="protein sequence ID" value="CCA23424.1"/>
    <property type="molecule type" value="Genomic_DNA"/>
</dbReference>
<dbReference type="CDD" id="cd05379">
    <property type="entry name" value="CAP_bacterial"/>
    <property type="match status" value="1"/>
</dbReference>
<name>F0WQ19_9STRA</name>
<dbReference type="InterPro" id="IPR035940">
    <property type="entry name" value="CAP_sf"/>
</dbReference>
<gene>
    <name evidence="3" type="primary">AlNc14C193G8501</name>
    <name evidence="3" type="ORF">ALNC14_095680</name>
</gene>
<sequence length="197" mass="21436">MLTATPDLSWSTQNPNPVASPPVSIPGQAASPSATLPTPSNRAPVLSPGGPTPVVSPRRIQTCQTVEISQDMQDMLVAVNNDRANNGRSPLQYDDCMNYLAYEHDIDMSSHNLFSHVGSDNLTISGRIARLGIEFRRIGENIAMGQTQIAEVQKDFMASDGHRDNILNAEFEVFGYCLSVGKNGKTYHTQTFAKLSN</sequence>
<dbReference type="SUPFAM" id="SSF55797">
    <property type="entry name" value="PR-1-like"/>
    <property type="match status" value="1"/>
</dbReference>
<evidence type="ECO:0000313" key="3">
    <source>
        <dbReference type="EMBL" id="CCA23424.1"/>
    </source>
</evidence>
<dbReference type="PANTHER" id="PTHR31157">
    <property type="entry name" value="SCP DOMAIN-CONTAINING PROTEIN"/>
    <property type="match status" value="1"/>
</dbReference>
<feature type="compositionally biased region" description="Polar residues" evidence="1">
    <location>
        <begin position="1"/>
        <end position="17"/>
    </location>
</feature>
<feature type="compositionally biased region" description="Polar residues" evidence="1">
    <location>
        <begin position="30"/>
        <end position="41"/>
    </location>
</feature>
<dbReference type="Gene3D" id="3.40.33.10">
    <property type="entry name" value="CAP"/>
    <property type="match status" value="1"/>
</dbReference>
<dbReference type="InterPro" id="IPR014044">
    <property type="entry name" value="CAP_dom"/>
</dbReference>
<organism evidence="3">
    <name type="scientific">Albugo laibachii Nc14</name>
    <dbReference type="NCBI Taxonomy" id="890382"/>
    <lineage>
        <taxon>Eukaryota</taxon>
        <taxon>Sar</taxon>
        <taxon>Stramenopiles</taxon>
        <taxon>Oomycota</taxon>
        <taxon>Peronosporomycetes</taxon>
        <taxon>Albuginales</taxon>
        <taxon>Albuginaceae</taxon>
        <taxon>Albugo</taxon>
    </lineage>
</organism>
<protein>
    <submittedName>
        <fullName evidence="3">Allergen V5/Tpx1 family protein putative</fullName>
    </submittedName>
</protein>